<evidence type="ECO:0000313" key="4">
    <source>
        <dbReference type="Proteomes" id="UP001321825"/>
    </source>
</evidence>
<dbReference type="AlphaFoldDB" id="A0AAU9C0S7"/>
<evidence type="ECO:0000256" key="2">
    <source>
        <dbReference type="ARBA" id="ARBA00023002"/>
    </source>
</evidence>
<protein>
    <recommendedName>
        <fullName evidence="5">NAD(P)-dependent dehydrogenase, short-chain alcohol dehydrogenase family</fullName>
    </recommendedName>
</protein>
<dbReference type="InterPro" id="IPR020904">
    <property type="entry name" value="Sc_DH/Rdtase_CS"/>
</dbReference>
<dbReference type="Proteomes" id="UP001321825">
    <property type="component" value="Chromosome"/>
</dbReference>
<dbReference type="InterPro" id="IPR002347">
    <property type="entry name" value="SDR_fam"/>
</dbReference>
<dbReference type="GO" id="GO:0016491">
    <property type="term" value="F:oxidoreductase activity"/>
    <property type="evidence" value="ECO:0007669"/>
    <property type="project" value="UniProtKB-KW"/>
</dbReference>
<organism evidence="3 4">
    <name type="scientific">Methylomarinovum caldicuralii</name>
    <dbReference type="NCBI Taxonomy" id="438856"/>
    <lineage>
        <taxon>Bacteria</taxon>
        <taxon>Pseudomonadati</taxon>
        <taxon>Pseudomonadota</taxon>
        <taxon>Gammaproteobacteria</taxon>
        <taxon>Methylococcales</taxon>
        <taxon>Methylothermaceae</taxon>
        <taxon>Methylomarinovum</taxon>
    </lineage>
</organism>
<keyword evidence="2" id="KW-0560">Oxidoreductase</keyword>
<dbReference type="PANTHER" id="PTHR42901:SF1">
    <property type="entry name" value="ALCOHOL DEHYDROGENASE"/>
    <property type="match status" value="1"/>
</dbReference>
<name>A0AAU9C0S7_9GAMM</name>
<dbReference type="SUPFAM" id="SSF51735">
    <property type="entry name" value="NAD(P)-binding Rossmann-fold domains"/>
    <property type="match status" value="1"/>
</dbReference>
<gene>
    <name evidence="3" type="ORF">MIT9_P0741</name>
</gene>
<dbReference type="PROSITE" id="PS00061">
    <property type="entry name" value="ADH_SHORT"/>
    <property type="match status" value="1"/>
</dbReference>
<proteinExistence type="inferred from homology"/>
<reference evidence="4" key="1">
    <citation type="journal article" date="2024" name="Int. J. Syst. Evol. Microbiol.">
        <title>Methylomarinovum tepidoasis sp. nov., a moderately thermophilic methanotroph of the family Methylothermaceae isolated from a deep-sea hydrothermal field.</title>
        <authorList>
            <person name="Hirayama H."/>
            <person name="Takaki Y."/>
            <person name="Abe M."/>
            <person name="Miyazaki M."/>
            <person name="Uematsu K."/>
            <person name="Matsui Y."/>
            <person name="Takai K."/>
        </authorList>
    </citation>
    <scope>NUCLEOTIDE SEQUENCE [LARGE SCALE GENOMIC DNA]</scope>
    <source>
        <strain evidence="4">IT-9</strain>
    </source>
</reference>
<dbReference type="Pfam" id="PF00106">
    <property type="entry name" value="adh_short"/>
    <property type="match status" value="1"/>
</dbReference>
<comment type="similarity">
    <text evidence="1">Belongs to the short-chain dehydrogenases/reductases (SDR) family.</text>
</comment>
<dbReference type="InterPro" id="IPR036291">
    <property type="entry name" value="NAD(P)-bd_dom_sf"/>
</dbReference>
<dbReference type="PRINTS" id="PR00081">
    <property type="entry name" value="GDHRDH"/>
</dbReference>
<dbReference type="KEGG" id="mcau:MIT9_P0741"/>
<sequence length="257" mass="27914">MRIPLPLPTPDTLAGRVILVTGAAGALGRVAVAACLSAGAEVILLDRDVPALERLRDEILTRQPGAALSLFPFDLAGAGPEHYRELAATLERHAPCLDGLLHSAAHLDHLEPIACLPPERWFQSLQVNLHAPYLLVHHLLPLLQRSSDASVVFTSDSSARQAEAYWGAYGVSKVAVETLARILGREWQVNDHLRANVLVPGPVASPMRHRAFPGTEKDLTGPHSLAKLYVYLLGPESRDHSGQVFTFQDENHVLRSG</sequence>
<keyword evidence="4" id="KW-1185">Reference proteome</keyword>
<dbReference type="PANTHER" id="PTHR42901">
    <property type="entry name" value="ALCOHOL DEHYDROGENASE"/>
    <property type="match status" value="1"/>
</dbReference>
<accession>A0AAU9C0S7</accession>
<evidence type="ECO:0000256" key="1">
    <source>
        <dbReference type="ARBA" id="ARBA00006484"/>
    </source>
</evidence>
<evidence type="ECO:0008006" key="5">
    <source>
        <dbReference type="Google" id="ProtNLM"/>
    </source>
</evidence>
<evidence type="ECO:0000313" key="3">
    <source>
        <dbReference type="EMBL" id="BCX81163.1"/>
    </source>
</evidence>
<dbReference type="EMBL" id="AP024714">
    <property type="protein sequence ID" value="BCX81163.1"/>
    <property type="molecule type" value="Genomic_DNA"/>
</dbReference>
<dbReference type="Gene3D" id="3.40.50.720">
    <property type="entry name" value="NAD(P)-binding Rossmann-like Domain"/>
    <property type="match status" value="1"/>
</dbReference>
<dbReference type="RefSeq" id="WP_317706099.1">
    <property type="nucleotide sequence ID" value="NZ_AP024714.1"/>
</dbReference>